<feature type="domain" description="Transglycosylase SLT" evidence="2">
    <location>
        <begin position="11"/>
        <end position="193"/>
    </location>
</feature>
<sequence length="205" mass="24071">MYRFATTYRFALLLACLWLSGCVTSPPKKVNNVCDIFDEKKGWYKDAKAAQKEWGSSIPVMMAIMHQESRFRPKAKPPRTRILWIFPGPRKSSAYGFPQAKDTTWDWYKKSTGNWGADRDDFEDAIDFIGWYNAQSRKRNKIAADDTYHLYLAYHEGHGGFQRRTFKNKGWLKQVAKKVSARSHSYRRQLATCQERLDSSGWWFF</sequence>
<comment type="caution">
    <text evidence="3">The sequence shown here is derived from an EMBL/GenBank/DDBJ whole genome shotgun (WGS) entry which is preliminary data.</text>
</comment>
<evidence type="ECO:0000259" key="2">
    <source>
        <dbReference type="Pfam" id="PF19489"/>
    </source>
</evidence>
<proteinExistence type="predicted"/>
<evidence type="ECO:0000256" key="1">
    <source>
        <dbReference type="SAM" id="SignalP"/>
    </source>
</evidence>
<dbReference type="Proteomes" id="UP000319732">
    <property type="component" value="Unassembled WGS sequence"/>
</dbReference>
<dbReference type="Gene3D" id="1.10.530.10">
    <property type="match status" value="1"/>
</dbReference>
<dbReference type="CDD" id="cd00442">
    <property type="entry name" value="Lyz-like"/>
    <property type="match status" value="1"/>
</dbReference>
<organism evidence="3 4">
    <name type="scientific">Exilibacterium tricleocarpae</name>
    <dbReference type="NCBI Taxonomy" id="2591008"/>
    <lineage>
        <taxon>Bacteria</taxon>
        <taxon>Pseudomonadati</taxon>
        <taxon>Pseudomonadota</taxon>
        <taxon>Gammaproteobacteria</taxon>
        <taxon>Cellvibrionales</taxon>
        <taxon>Cellvibrionaceae</taxon>
        <taxon>Exilibacterium</taxon>
    </lineage>
</organism>
<reference evidence="3 4" key="1">
    <citation type="submission" date="2019-06" db="EMBL/GenBank/DDBJ databases">
        <title>Whole genome sequence for Cellvibrionaceae sp. R142.</title>
        <authorList>
            <person name="Wang G."/>
        </authorList>
    </citation>
    <scope>NUCLEOTIDE SEQUENCE [LARGE SCALE GENOMIC DNA]</scope>
    <source>
        <strain evidence="3 4">R142</strain>
    </source>
</reference>
<dbReference type="PROSITE" id="PS51257">
    <property type="entry name" value="PROKAR_LIPOPROTEIN"/>
    <property type="match status" value="1"/>
</dbReference>
<evidence type="ECO:0000313" key="4">
    <source>
        <dbReference type="Proteomes" id="UP000319732"/>
    </source>
</evidence>
<dbReference type="RefSeq" id="WP_142904930.1">
    <property type="nucleotide sequence ID" value="NZ_ML660094.1"/>
</dbReference>
<feature type="signal peptide" evidence="1">
    <location>
        <begin position="1"/>
        <end position="25"/>
    </location>
</feature>
<dbReference type="EMBL" id="VHSG01000013">
    <property type="protein sequence ID" value="TQV78151.1"/>
    <property type="molecule type" value="Genomic_DNA"/>
</dbReference>
<dbReference type="SUPFAM" id="SSF53955">
    <property type="entry name" value="Lysozyme-like"/>
    <property type="match status" value="1"/>
</dbReference>
<keyword evidence="4" id="KW-1185">Reference proteome</keyword>
<accession>A0A545TLX3</accession>
<keyword evidence="1" id="KW-0732">Signal</keyword>
<dbReference type="InterPro" id="IPR045795">
    <property type="entry name" value="SLT_4"/>
</dbReference>
<name>A0A545TLX3_9GAMM</name>
<gene>
    <name evidence="3" type="ORF">FKG94_13820</name>
</gene>
<dbReference type="AlphaFoldDB" id="A0A545TLX3"/>
<dbReference type="OrthoDB" id="9789144at2"/>
<protein>
    <recommendedName>
        <fullName evidence="2">Transglycosylase SLT domain-containing protein</fullName>
    </recommendedName>
</protein>
<evidence type="ECO:0000313" key="3">
    <source>
        <dbReference type="EMBL" id="TQV78151.1"/>
    </source>
</evidence>
<dbReference type="InterPro" id="IPR023346">
    <property type="entry name" value="Lysozyme-like_dom_sf"/>
</dbReference>
<feature type="chain" id="PRO_5021851329" description="Transglycosylase SLT domain-containing protein" evidence="1">
    <location>
        <begin position="26"/>
        <end position="205"/>
    </location>
</feature>
<dbReference type="Pfam" id="PF19489">
    <property type="entry name" value="SLT_4"/>
    <property type="match status" value="1"/>
</dbReference>